<feature type="compositionally biased region" description="Polar residues" evidence="3">
    <location>
        <begin position="262"/>
        <end position="271"/>
    </location>
</feature>
<evidence type="ECO:0000256" key="3">
    <source>
        <dbReference type="SAM" id="MobiDB-lite"/>
    </source>
</evidence>
<keyword evidence="5" id="KW-1185">Reference proteome</keyword>
<dbReference type="SUPFAM" id="SSF101447">
    <property type="entry name" value="Formin homology 2 domain (FH2 domain)"/>
    <property type="match status" value="1"/>
</dbReference>
<dbReference type="GO" id="GO:0055028">
    <property type="term" value="C:cortical microtubule"/>
    <property type="evidence" value="ECO:0007669"/>
    <property type="project" value="TreeGrafter"/>
</dbReference>
<reference evidence="4" key="1">
    <citation type="submission" date="2023-10" db="EMBL/GenBank/DDBJ databases">
        <authorList>
            <person name="Domelevo Entfellner J.-B."/>
        </authorList>
    </citation>
    <scope>NUCLEOTIDE SEQUENCE</scope>
</reference>
<keyword evidence="1 2" id="KW-0175">Coiled coil</keyword>
<feature type="compositionally biased region" description="Pro residues" evidence="3">
    <location>
        <begin position="248"/>
        <end position="259"/>
    </location>
</feature>
<dbReference type="Gramene" id="rna-AYBTSS11_LOCUS9843">
    <property type="protein sequence ID" value="CAJ1940676.1"/>
    <property type="gene ID" value="gene-AYBTSS11_LOCUS9843"/>
</dbReference>
<feature type="compositionally biased region" description="Polar residues" evidence="3">
    <location>
        <begin position="22"/>
        <end position="31"/>
    </location>
</feature>
<dbReference type="InterPro" id="IPR040265">
    <property type="entry name" value="CHUP1/IPGA1-like"/>
</dbReference>
<gene>
    <name evidence="4" type="ORF">AYBTSS11_LOCUS9843</name>
</gene>
<feature type="region of interest" description="Disordered" evidence="3">
    <location>
        <begin position="1"/>
        <end position="110"/>
    </location>
</feature>
<dbReference type="PANTHER" id="PTHR31342">
    <property type="entry name" value="PROTEIN CHUP1, CHLOROPLASTIC"/>
    <property type="match status" value="1"/>
</dbReference>
<dbReference type="EMBL" id="OY731400">
    <property type="protein sequence ID" value="CAJ1940676.1"/>
    <property type="molecule type" value="Genomic_DNA"/>
</dbReference>
<protein>
    <recommendedName>
        <fullName evidence="6">Protein CHUP1, chloroplastic</fullName>
    </recommendedName>
</protein>
<feature type="region of interest" description="Disordered" evidence="3">
    <location>
        <begin position="168"/>
        <end position="188"/>
    </location>
</feature>
<accession>A0AA86SI05</accession>
<feature type="region of interest" description="Disordered" evidence="3">
    <location>
        <begin position="227"/>
        <end position="280"/>
    </location>
</feature>
<feature type="coiled-coil region" evidence="2">
    <location>
        <begin position="113"/>
        <end position="168"/>
    </location>
</feature>
<evidence type="ECO:0000313" key="5">
    <source>
        <dbReference type="Proteomes" id="UP001189624"/>
    </source>
</evidence>
<dbReference type="Proteomes" id="UP001189624">
    <property type="component" value="Chromosome 3"/>
</dbReference>
<feature type="coiled-coil region" evidence="2">
    <location>
        <begin position="432"/>
        <end position="488"/>
    </location>
</feature>
<evidence type="ECO:0008006" key="6">
    <source>
        <dbReference type="Google" id="ProtNLM"/>
    </source>
</evidence>
<feature type="compositionally biased region" description="Low complexity" evidence="3">
    <location>
        <begin position="37"/>
        <end position="49"/>
    </location>
</feature>
<sequence>MKHKKPSSPTTARTALKKQGDNNKSLQSPTQPRLRASPKAPKSPPESSSTRAKSVPPDLKDVSRAKRGAVVGSQKGREAEEAKVVVVARPRRRLGDFGLRKSEDDDPYRMKKNKELQEKLDVSENLIKSLQSEVLSLKEELDKVKSLNVELESQNTKLTQSLAAAEAKEATVGTGHSEKKESIGEHQSPKFKDIQKLIADKLELSRVKKEGTPEVIFAKASIRSPTPSFALHDTTSIGRKAPPNTYLQPPPPPPPPPPITSVGRNSLTNACLQPPPPPPIPSWPSARLGNTQKAPAVVELFHSLKNKDGKIDSKGSVNHQRPVVISAHSSIVGEIQNRSAHLLAVSFALNVILTLRCVLLFNERVIADHPFQIRTDIETKGEFINDLIKKVVAAAFTDIEEVLKFVNWLDAKLSSLADERAVLKHFKWPEKKADAMREAAVEYHELKMLEQEISCYKDDPDIACGAALKKMASLLDKSERNIQRLIKLRSSVIHSYQGFNIPTEWMLDSGIMSKIKQASMTLVKTYMKRVSMELESSRNSDRESNQDSLLLQGVHFAYRAHQFAGGLDSETMCAFEEIRQRVPRHLAGSRELLAGIP</sequence>
<organism evidence="4 5">
    <name type="scientific">Sphenostylis stenocarpa</name>
    <dbReference type="NCBI Taxonomy" id="92480"/>
    <lineage>
        <taxon>Eukaryota</taxon>
        <taxon>Viridiplantae</taxon>
        <taxon>Streptophyta</taxon>
        <taxon>Embryophyta</taxon>
        <taxon>Tracheophyta</taxon>
        <taxon>Spermatophyta</taxon>
        <taxon>Magnoliopsida</taxon>
        <taxon>eudicotyledons</taxon>
        <taxon>Gunneridae</taxon>
        <taxon>Pentapetalae</taxon>
        <taxon>rosids</taxon>
        <taxon>fabids</taxon>
        <taxon>Fabales</taxon>
        <taxon>Fabaceae</taxon>
        <taxon>Papilionoideae</taxon>
        <taxon>50 kb inversion clade</taxon>
        <taxon>NPAAA clade</taxon>
        <taxon>indigoferoid/millettioid clade</taxon>
        <taxon>Phaseoleae</taxon>
        <taxon>Sphenostylis</taxon>
    </lineage>
</organism>
<evidence type="ECO:0000313" key="4">
    <source>
        <dbReference type="EMBL" id="CAJ1940676.1"/>
    </source>
</evidence>
<proteinExistence type="predicted"/>
<feature type="compositionally biased region" description="Basic and acidic residues" evidence="3">
    <location>
        <begin position="93"/>
        <end position="110"/>
    </location>
</feature>
<dbReference type="GO" id="GO:0072699">
    <property type="term" value="P:protein localization to cortical microtubule cytoskeleton"/>
    <property type="evidence" value="ECO:0007669"/>
    <property type="project" value="TreeGrafter"/>
</dbReference>
<feature type="compositionally biased region" description="Basic and acidic residues" evidence="3">
    <location>
        <begin position="176"/>
        <end position="188"/>
    </location>
</feature>
<name>A0AA86SI05_9FABA</name>
<dbReference type="AlphaFoldDB" id="A0AA86SI05"/>
<dbReference type="PANTHER" id="PTHR31342:SF43">
    <property type="entry name" value="F11A17.16"/>
    <property type="match status" value="1"/>
</dbReference>
<feature type="compositionally biased region" description="Polar residues" evidence="3">
    <location>
        <begin position="227"/>
        <end position="237"/>
    </location>
</feature>
<evidence type="ECO:0000256" key="2">
    <source>
        <dbReference type="SAM" id="Coils"/>
    </source>
</evidence>
<evidence type="ECO:0000256" key="1">
    <source>
        <dbReference type="ARBA" id="ARBA00023054"/>
    </source>
</evidence>